<keyword evidence="1" id="KW-0812">Transmembrane</keyword>
<feature type="transmembrane region" description="Helical" evidence="1">
    <location>
        <begin position="155"/>
        <end position="179"/>
    </location>
</feature>
<dbReference type="InterPro" id="IPR017195">
    <property type="entry name" value="ABC_thiamin-permease_prd"/>
</dbReference>
<keyword evidence="1" id="KW-1133">Transmembrane helix</keyword>
<gene>
    <name evidence="2" type="ORF">GA0070215_12079</name>
</gene>
<dbReference type="RefSeq" id="WP_091048901.1">
    <property type="nucleotide sequence ID" value="NZ_FMCV01000020.1"/>
</dbReference>
<dbReference type="PIRSF" id="PIRSF037394">
    <property type="entry name" value="ABC_thiamine-permease_YkoE_prd"/>
    <property type="match status" value="1"/>
</dbReference>
<evidence type="ECO:0000313" key="2">
    <source>
        <dbReference type="EMBL" id="SCF36333.1"/>
    </source>
</evidence>
<feature type="transmembrane region" description="Helical" evidence="1">
    <location>
        <begin position="43"/>
        <end position="67"/>
    </location>
</feature>
<dbReference type="Proteomes" id="UP000198551">
    <property type="component" value="Unassembled WGS sequence"/>
</dbReference>
<proteinExistence type="predicted"/>
<accession>A0A1C4ZTP4</accession>
<feature type="transmembrane region" description="Helical" evidence="1">
    <location>
        <begin position="121"/>
        <end position="143"/>
    </location>
</feature>
<dbReference type="AlphaFoldDB" id="A0A1C4ZTP4"/>
<feature type="transmembrane region" description="Helical" evidence="1">
    <location>
        <begin position="79"/>
        <end position="101"/>
    </location>
</feature>
<evidence type="ECO:0000313" key="3">
    <source>
        <dbReference type="Proteomes" id="UP000198551"/>
    </source>
</evidence>
<feature type="transmembrane region" description="Helical" evidence="1">
    <location>
        <begin position="12"/>
        <end position="31"/>
    </location>
</feature>
<organism evidence="2 3">
    <name type="scientific">Micromonospora marina</name>
    <dbReference type="NCBI Taxonomy" id="307120"/>
    <lineage>
        <taxon>Bacteria</taxon>
        <taxon>Bacillati</taxon>
        <taxon>Actinomycetota</taxon>
        <taxon>Actinomycetes</taxon>
        <taxon>Micromonosporales</taxon>
        <taxon>Micromonosporaceae</taxon>
        <taxon>Micromonospora</taxon>
    </lineage>
</organism>
<name>A0A1C4ZTP4_9ACTN</name>
<reference evidence="3" key="1">
    <citation type="submission" date="2016-06" db="EMBL/GenBank/DDBJ databases">
        <authorList>
            <person name="Varghese N."/>
        </authorList>
    </citation>
    <scope>NUCLEOTIDE SEQUENCE [LARGE SCALE GENOMIC DNA]</scope>
    <source>
        <strain evidence="3">DSM 45555</strain>
    </source>
</reference>
<keyword evidence="3" id="KW-1185">Reference proteome</keyword>
<evidence type="ECO:0000256" key="1">
    <source>
        <dbReference type="SAM" id="Phobius"/>
    </source>
</evidence>
<protein>
    <submittedName>
        <fullName evidence="2">Energy-coupling factor transport system substrate-specific component</fullName>
    </submittedName>
</protein>
<dbReference type="EMBL" id="FMCV01000020">
    <property type="protein sequence ID" value="SCF36333.1"/>
    <property type="molecule type" value="Genomic_DNA"/>
</dbReference>
<sequence length="196" mass="20801">MNHTDSNRWRTVDIVVASVIAVAFGVVFQLWNILWKGSDGPFAFFAPLQSVMYGVWLIPAVLSALIVRKPGAALLTETVASTVSVLLGSPYGAMAILQGAVQGLGVESVFAATRYRSYRPVTAALAGAAGGLFATVFDVLYWYPATSWTTFRLPYIAFGVLSCLLVAGLGAVALTRALANTGVLDRFPAGRDRALV</sequence>
<keyword evidence="1" id="KW-0472">Membrane</keyword>
<dbReference type="Pfam" id="PF09819">
    <property type="entry name" value="ABC_cobalt"/>
    <property type="match status" value="1"/>
</dbReference>